<comment type="caution">
    <text evidence="3">The sequence shown here is derived from an EMBL/GenBank/DDBJ whole genome shotgun (WGS) entry which is preliminary data.</text>
</comment>
<dbReference type="Proteomes" id="UP000636800">
    <property type="component" value="Chromosome 6"/>
</dbReference>
<dbReference type="Gene3D" id="1.10.287.2250">
    <property type="match status" value="1"/>
</dbReference>
<reference evidence="4 5" key="1">
    <citation type="journal article" date="2020" name="Nat. Food">
        <title>A phased Vanilla planifolia genome enables genetic improvement of flavour and production.</title>
        <authorList>
            <person name="Hasing T."/>
            <person name="Tang H."/>
            <person name="Brym M."/>
            <person name="Khazi F."/>
            <person name="Huang T."/>
            <person name="Chambers A.H."/>
        </authorList>
    </citation>
    <scope>NUCLEOTIDE SEQUENCE [LARGE SCALE GENOMIC DNA]</scope>
    <source>
        <tissue evidence="3">Leaf</tissue>
    </source>
</reference>
<protein>
    <recommendedName>
        <fullName evidence="1">Cathepsin propeptide inhibitor domain-containing protein</fullName>
    </recommendedName>
</protein>
<dbReference type="SMART" id="SM00848">
    <property type="entry name" value="Inhibitor_I29"/>
    <property type="match status" value="1"/>
</dbReference>
<feature type="domain" description="Cathepsin propeptide inhibitor" evidence="1">
    <location>
        <begin position="1"/>
        <end position="48"/>
    </location>
</feature>
<dbReference type="AlphaFoldDB" id="A0A835QWS3"/>
<sequence>MSRDLDEKQNRFNVFKDNARYIHEFNKRKDVPYKLRLNKFADMTNEEFHAAYAGSRIGHHRSFRSFHDC</sequence>
<evidence type="ECO:0000259" key="1">
    <source>
        <dbReference type="SMART" id="SM00848"/>
    </source>
</evidence>
<organism evidence="3 5">
    <name type="scientific">Vanilla planifolia</name>
    <name type="common">Vanilla</name>
    <dbReference type="NCBI Taxonomy" id="51239"/>
    <lineage>
        <taxon>Eukaryota</taxon>
        <taxon>Viridiplantae</taxon>
        <taxon>Streptophyta</taxon>
        <taxon>Embryophyta</taxon>
        <taxon>Tracheophyta</taxon>
        <taxon>Spermatophyta</taxon>
        <taxon>Magnoliopsida</taxon>
        <taxon>Liliopsida</taxon>
        <taxon>Asparagales</taxon>
        <taxon>Orchidaceae</taxon>
        <taxon>Vanilloideae</taxon>
        <taxon>Vanilleae</taxon>
        <taxon>Vanilla</taxon>
    </lineage>
</organism>
<dbReference type="SUPFAM" id="SSF54001">
    <property type="entry name" value="Cysteine proteinases"/>
    <property type="match status" value="1"/>
</dbReference>
<evidence type="ECO:0000313" key="3">
    <source>
        <dbReference type="EMBL" id="KAG0477630.1"/>
    </source>
</evidence>
<accession>A0A835QWS3</accession>
<gene>
    <name evidence="3" type="ORF">HPP92_012349</name>
    <name evidence="2" type="ORF">HPP92_012749</name>
</gene>
<dbReference type="InterPro" id="IPR038765">
    <property type="entry name" value="Papain-like_cys_pep_sf"/>
</dbReference>
<name>A0A835QWS3_VANPL</name>
<dbReference type="OrthoDB" id="10253408at2759"/>
<evidence type="ECO:0000313" key="5">
    <source>
        <dbReference type="Proteomes" id="UP000639772"/>
    </source>
</evidence>
<keyword evidence="4" id="KW-1185">Reference proteome</keyword>
<dbReference type="EMBL" id="JADCNL010000006">
    <property type="protein sequence ID" value="KAG0475908.1"/>
    <property type="molecule type" value="Genomic_DNA"/>
</dbReference>
<evidence type="ECO:0000313" key="2">
    <source>
        <dbReference type="EMBL" id="KAG0475908.1"/>
    </source>
</evidence>
<dbReference type="Proteomes" id="UP000639772">
    <property type="component" value="Chromosome 6"/>
</dbReference>
<evidence type="ECO:0000313" key="4">
    <source>
        <dbReference type="Proteomes" id="UP000636800"/>
    </source>
</evidence>
<proteinExistence type="predicted"/>
<dbReference type="EMBL" id="JADCNM010000006">
    <property type="protein sequence ID" value="KAG0477630.1"/>
    <property type="molecule type" value="Genomic_DNA"/>
</dbReference>
<dbReference type="Pfam" id="PF08246">
    <property type="entry name" value="Inhibitor_I29"/>
    <property type="match status" value="1"/>
</dbReference>
<dbReference type="InterPro" id="IPR013201">
    <property type="entry name" value="Prot_inhib_I29"/>
</dbReference>